<organism evidence="2 3">
    <name type="scientific">Nocardioides endophyticus</name>
    <dbReference type="NCBI Taxonomy" id="1353775"/>
    <lineage>
        <taxon>Bacteria</taxon>
        <taxon>Bacillati</taxon>
        <taxon>Actinomycetota</taxon>
        <taxon>Actinomycetes</taxon>
        <taxon>Propionibacteriales</taxon>
        <taxon>Nocardioidaceae</taxon>
        <taxon>Nocardioides</taxon>
    </lineage>
</organism>
<gene>
    <name evidence="2" type="ORF">GCM10023350_53100</name>
</gene>
<keyword evidence="3" id="KW-1185">Reference proteome</keyword>
<dbReference type="Proteomes" id="UP001499882">
    <property type="component" value="Unassembled WGS sequence"/>
</dbReference>
<evidence type="ECO:0000256" key="1">
    <source>
        <dbReference type="SAM" id="Phobius"/>
    </source>
</evidence>
<protein>
    <submittedName>
        <fullName evidence="2">Uncharacterized protein</fullName>
    </submittedName>
</protein>
<reference evidence="3" key="1">
    <citation type="journal article" date="2019" name="Int. J. Syst. Evol. Microbiol.">
        <title>The Global Catalogue of Microorganisms (GCM) 10K type strain sequencing project: providing services to taxonomists for standard genome sequencing and annotation.</title>
        <authorList>
            <consortium name="The Broad Institute Genomics Platform"/>
            <consortium name="The Broad Institute Genome Sequencing Center for Infectious Disease"/>
            <person name="Wu L."/>
            <person name="Ma J."/>
        </authorList>
    </citation>
    <scope>NUCLEOTIDE SEQUENCE [LARGE SCALE GENOMIC DNA]</scope>
    <source>
        <strain evidence="3">JCM 18532</strain>
    </source>
</reference>
<keyword evidence="1" id="KW-1133">Transmembrane helix</keyword>
<dbReference type="EMBL" id="BAABKN010000041">
    <property type="protein sequence ID" value="GAA4760229.1"/>
    <property type="molecule type" value="Genomic_DNA"/>
</dbReference>
<evidence type="ECO:0000313" key="3">
    <source>
        <dbReference type="Proteomes" id="UP001499882"/>
    </source>
</evidence>
<keyword evidence="1" id="KW-0812">Transmembrane</keyword>
<proteinExistence type="predicted"/>
<keyword evidence="1" id="KW-0472">Membrane</keyword>
<sequence length="139" mass="15173">MASEEFVARLSPEDYGRLEESLRTKDMTEAYAILTMLGEHRSRALAAFASAETDVAREVMREILQESRATEAFIYDLVRRVKDDLHSEAMLGLAKTSNGIAASAEQTAQSLRNWTKALVLATIVLAVATVALVGATLTL</sequence>
<accession>A0ABP8ZN38</accession>
<feature type="transmembrane region" description="Helical" evidence="1">
    <location>
        <begin position="117"/>
        <end position="137"/>
    </location>
</feature>
<name>A0ABP8ZN38_9ACTN</name>
<comment type="caution">
    <text evidence="2">The sequence shown here is derived from an EMBL/GenBank/DDBJ whole genome shotgun (WGS) entry which is preliminary data.</text>
</comment>
<dbReference type="RefSeq" id="WP_345530175.1">
    <property type="nucleotide sequence ID" value="NZ_BAABKN010000041.1"/>
</dbReference>
<evidence type="ECO:0000313" key="2">
    <source>
        <dbReference type="EMBL" id="GAA4760229.1"/>
    </source>
</evidence>